<keyword evidence="1" id="KW-0732">Signal</keyword>
<feature type="chain" id="PRO_5043144682" evidence="1">
    <location>
        <begin position="25"/>
        <end position="294"/>
    </location>
</feature>
<gene>
    <name evidence="2" type="ORF">BJI46_07865</name>
</gene>
<evidence type="ECO:0000313" key="2">
    <source>
        <dbReference type="EMBL" id="OEY97807.1"/>
    </source>
</evidence>
<comment type="caution">
    <text evidence="2">The sequence shown here is derived from an EMBL/GenBank/DDBJ whole genome shotgun (WGS) entry which is preliminary data.</text>
</comment>
<dbReference type="Proteomes" id="UP000185895">
    <property type="component" value="Unassembled WGS sequence"/>
</dbReference>
<organism evidence="2 3">
    <name type="scientific">Acinetobacter qingfengensis</name>
    <dbReference type="NCBI Taxonomy" id="1262585"/>
    <lineage>
        <taxon>Bacteria</taxon>
        <taxon>Pseudomonadati</taxon>
        <taxon>Pseudomonadota</taxon>
        <taxon>Gammaproteobacteria</taxon>
        <taxon>Moraxellales</taxon>
        <taxon>Moraxellaceae</taxon>
        <taxon>Acinetobacter</taxon>
    </lineage>
</organism>
<dbReference type="EMBL" id="MKKK01000003">
    <property type="protein sequence ID" value="OEY97807.1"/>
    <property type="molecule type" value="Genomic_DNA"/>
</dbReference>
<proteinExistence type="predicted"/>
<sequence>MMNRFCSNLALACLIGIFSPFLFAQSNQSSSESNDSALTAHSSDQEKFLFLLKNYITHTAQTSPSLDSFGTLDIDKIPNEILLDTEQSKQLILVNTFPMIELHQLLTHQNTFWPFSERLIASMSTDTPYDLKKIRICYLQKMTPEYVKQYYLSLADTILKSGNEKQVRAQLSYIYYGQQLPVLKKANNELLKDLHKRLNEYRKTNSKYYGKNLDIELLPDVFKTYRYQNVDESDVPAFFSFAQHLFIPSFTLFDQWKPLNMVLPLTPEITSQQYLRLSATIFKSCGVDINIENF</sequence>
<accession>A0A1E7REZ6</accession>
<evidence type="ECO:0000256" key="1">
    <source>
        <dbReference type="SAM" id="SignalP"/>
    </source>
</evidence>
<dbReference type="RefSeq" id="WP_070068726.1">
    <property type="nucleotide sequence ID" value="NZ_MKKK01000003.1"/>
</dbReference>
<protein>
    <submittedName>
        <fullName evidence="2">Uncharacterized protein</fullName>
    </submittedName>
</protein>
<feature type="signal peptide" evidence="1">
    <location>
        <begin position="1"/>
        <end position="24"/>
    </location>
</feature>
<dbReference type="AlphaFoldDB" id="A0A1E7REZ6"/>
<name>A0A1E7REZ6_9GAMM</name>
<reference evidence="2 3" key="1">
    <citation type="submission" date="2016-09" db="EMBL/GenBank/DDBJ databases">
        <authorList>
            <person name="Capua I."/>
            <person name="De Benedictis P."/>
            <person name="Joannis T."/>
            <person name="Lombin L.H."/>
            <person name="Cattoli G."/>
        </authorList>
    </citation>
    <scope>NUCLEOTIDE SEQUENCE [LARGE SCALE GENOMIC DNA]</scope>
    <source>
        <strain evidence="2 3">ANC 4671</strain>
    </source>
</reference>
<dbReference type="STRING" id="1262585.BJI46_07865"/>
<evidence type="ECO:0000313" key="3">
    <source>
        <dbReference type="Proteomes" id="UP000185895"/>
    </source>
</evidence>
<keyword evidence="3" id="KW-1185">Reference proteome</keyword>